<dbReference type="PRINTS" id="PR00837">
    <property type="entry name" value="V5TPXLIKE"/>
</dbReference>
<evidence type="ECO:0000313" key="3">
    <source>
        <dbReference type="EMBL" id="KAK4546095.1"/>
    </source>
</evidence>
<keyword evidence="4" id="KW-1185">Reference proteome</keyword>
<dbReference type="PROSITE" id="PS01009">
    <property type="entry name" value="CRISP_1"/>
    <property type="match status" value="1"/>
</dbReference>
<protein>
    <recommendedName>
        <fullName evidence="2">SCP domain-containing protein</fullName>
    </recommendedName>
</protein>
<dbReference type="InterPro" id="IPR001283">
    <property type="entry name" value="CRISP-related"/>
</dbReference>
<evidence type="ECO:0000256" key="1">
    <source>
        <dbReference type="SAM" id="MobiDB-lite"/>
    </source>
</evidence>
<dbReference type="Proteomes" id="UP001324427">
    <property type="component" value="Unassembled WGS sequence"/>
</dbReference>
<dbReference type="EMBL" id="JAVFHQ010000016">
    <property type="protein sequence ID" value="KAK4546095.1"/>
    <property type="molecule type" value="Genomic_DNA"/>
</dbReference>
<reference evidence="3 4" key="1">
    <citation type="submission" date="2021-11" db="EMBL/GenBank/DDBJ databases">
        <title>Black yeast isolated from Biological Soil Crust.</title>
        <authorList>
            <person name="Kurbessoian T."/>
        </authorList>
    </citation>
    <scope>NUCLEOTIDE SEQUENCE [LARGE SCALE GENOMIC DNA]</scope>
    <source>
        <strain evidence="3 4">CCFEE 5522</strain>
    </source>
</reference>
<dbReference type="AlphaFoldDB" id="A0AAV9JLI4"/>
<organism evidence="3 4">
    <name type="scientific">Oleoguttula mirabilis</name>
    <dbReference type="NCBI Taxonomy" id="1507867"/>
    <lineage>
        <taxon>Eukaryota</taxon>
        <taxon>Fungi</taxon>
        <taxon>Dikarya</taxon>
        <taxon>Ascomycota</taxon>
        <taxon>Pezizomycotina</taxon>
        <taxon>Dothideomycetes</taxon>
        <taxon>Dothideomycetidae</taxon>
        <taxon>Mycosphaerellales</taxon>
        <taxon>Teratosphaeriaceae</taxon>
        <taxon>Oleoguttula</taxon>
    </lineage>
</organism>
<comment type="caution">
    <text evidence="3">The sequence shown here is derived from an EMBL/GenBank/DDBJ whole genome shotgun (WGS) entry which is preliminary data.</text>
</comment>
<dbReference type="InterPro" id="IPR018244">
    <property type="entry name" value="Allrgn_V5/Tpx1_CS"/>
</dbReference>
<evidence type="ECO:0000259" key="2">
    <source>
        <dbReference type="SMART" id="SM00198"/>
    </source>
</evidence>
<sequence length="190" mass="20447">MSPSATGAISYTGEALQSAVLNSTNYYRTQHQASGLTWDTTLATYAQDYAEKCLWQHSGGPYGENLAEGYSSPALGIDAWANEEKKYNYAKPKFSESTGHYTQLVWKNTTTVGCGAVQCTNDASNGVNGWYLVCEYTPRGNVEGEYREEVKKPGEGSNDKPGFGGASDPHSGRRLLGALAAAYALLAFCV</sequence>
<dbReference type="PANTHER" id="PTHR10334">
    <property type="entry name" value="CYSTEINE-RICH SECRETORY PROTEIN-RELATED"/>
    <property type="match status" value="1"/>
</dbReference>
<accession>A0AAV9JLI4</accession>
<feature type="region of interest" description="Disordered" evidence="1">
    <location>
        <begin position="146"/>
        <end position="168"/>
    </location>
</feature>
<dbReference type="InterPro" id="IPR035940">
    <property type="entry name" value="CAP_sf"/>
</dbReference>
<dbReference type="GO" id="GO:0005576">
    <property type="term" value="C:extracellular region"/>
    <property type="evidence" value="ECO:0007669"/>
    <property type="project" value="InterPro"/>
</dbReference>
<dbReference type="SMART" id="SM00198">
    <property type="entry name" value="SCP"/>
    <property type="match status" value="1"/>
</dbReference>
<proteinExistence type="predicted"/>
<feature type="compositionally biased region" description="Basic and acidic residues" evidence="1">
    <location>
        <begin position="146"/>
        <end position="158"/>
    </location>
</feature>
<dbReference type="SUPFAM" id="SSF55797">
    <property type="entry name" value="PR-1-like"/>
    <property type="match status" value="1"/>
</dbReference>
<feature type="domain" description="SCP" evidence="2">
    <location>
        <begin position="15"/>
        <end position="144"/>
    </location>
</feature>
<dbReference type="InterPro" id="IPR014044">
    <property type="entry name" value="CAP_dom"/>
</dbReference>
<gene>
    <name evidence="3" type="ORF">LTR36_002232</name>
</gene>
<dbReference type="Pfam" id="PF00188">
    <property type="entry name" value="CAP"/>
    <property type="match status" value="1"/>
</dbReference>
<name>A0AAV9JLI4_9PEZI</name>
<evidence type="ECO:0000313" key="4">
    <source>
        <dbReference type="Proteomes" id="UP001324427"/>
    </source>
</evidence>
<dbReference type="Gene3D" id="3.40.33.10">
    <property type="entry name" value="CAP"/>
    <property type="match status" value="1"/>
</dbReference>